<organism evidence="1 2">
    <name type="scientific">Serinibacter arcticus</name>
    <dbReference type="NCBI Taxonomy" id="1655435"/>
    <lineage>
        <taxon>Bacteria</taxon>
        <taxon>Bacillati</taxon>
        <taxon>Actinomycetota</taxon>
        <taxon>Actinomycetes</taxon>
        <taxon>Micrococcales</taxon>
        <taxon>Beutenbergiaceae</taxon>
        <taxon>Serinibacter</taxon>
    </lineage>
</organism>
<evidence type="ECO:0000313" key="2">
    <source>
        <dbReference type="Proteomes" id="UP000297318"/>
    </source>
</evidence>
<name>A0A4Z1E9M7_9MICO</name>
<dbReference type="InterPro" id="IPR009097">
    <property type="entry name" value="Cyclic_Pdiesterase"/>
</dbReference>
<evidence type="ECO:0008006" key="3">
    <source>
        <dbReference type="Google" id="ProtNLM"/>
    </source>
</evidence>
<accession>A0A4Z1E9M7</accession>
<dbReference type="InterPro" id="IPR050580">
    <property type="entry name" value="2H_phosphoesterase_YjcG-like"/>
</dbReference>
<dbReference type="Gene3D" id="3.90.1140.10">
    <property type="entry name" value="Cyclic phosphodiesterase"/>
    <property type="match status" value="1"/>
</dbReference>
<dbReference type="OrthoDB" id="358773at2"/>
<dbReference type="Proteomes" id="UP000297318">
    <property type="component" value="Unassembled WGS sequence"/>
</dbReference>
<dbReference type="PANTHER" id="PTHR40037">
    <property type="entry name" value="PHOSPHOESTERASE YJCG-RELATED"/>
    <property type="match status" value="1"/>
</dbReference>
<evidence type="ECO:0000313" key="1">
    <source>
        <dbReference type="EMBL" id="TGO06217.1"/>
    </source>
</evidence>
<gene>
    <name evidence="1" type="ORF">SERN_0409</name>
</gene>
<dbReference type="RefSeq" id="WP_135848453.1">
    <property type="nucleotide sequence ID" value="NZ_RHPJ01000001.1"/>
</dbReference>
<keyword evidence="2" id="KW-1185">Reference proteome</keyword>
<dbReference type="AlphaFoldDB" id="A0A4Z1E9M7"/>
<dbReference type="Pfam" id="PF13563">
    <property type="entry name" value="2_5_RNA_ligase2"/>
    <property type="match status" value="1"/>
</dbReference>
<sequence length="190" mass="21144">MTEQTLSFRSPFADGTSVGVAIEVPSPYREWLRDLRERFATDADTEIIPPHITLVPPVTLPTYDLTDVEKQLRAAARSVAPFTVELAGSGSFRPTTQVVYAALARGAASCDRLQEASRRGPLELDLRFDYHPHVTVAHDVPPEDLDAAETELEHFRAQFEATSFVLYELGPDGVWHTIRTFDLVGRDHLG</sequence>
<dbReference type="PANTHER" id="PTHR40037:SF1">
    <property type="entry name" value="PHOSPHOESTERASE SAOUHSC_00951-RELATED"/>
    <property type="match status" value="1"/>
</dbReference>
<dbReference type="SUPFAM" id="SSF55144">
    <property type="entry name" value="LigT-like"/>
    <property type="match status" value="1"/>
</dbReference>
<reference evidence="1 2" key="1">
    <citation type="submission" date="2018-11" db="EMBL/GenBank/DDBJ databases">
        <title>Complete genome sequencing of the Actinobacteria Serinibacter sp. K3-2.</title>
        <authorList>
            <person name="Rakitin A.L."/>
            <person name="Beletsky A.V."/>
            <person name="Mardanov A.V."/>
            <person name="Ravin N.V."/>
            <person name="Gromova A.S."/>
            <person name="Filippova S.N."/>
            <person name="Gal'Chenko V.F."/>
        </authorList>
    </citation>
    <scope>NUCLEOTIDE SEQUENCE [LARGE SCALE GENOMIC DNA]</scope>
    <source>
        <strain evidence="1 2">K3-2</strain>
    </source>
</reference>
<dbReference type="EMBL" id="RHPJ01000001">
    <property type="protein sequence ID" value="TGO06217.1"/>
    <property type="molecule type" value="Genomic_DNA"/>
</dbReference>
<comment type="caution">
    <text evidence="1">The sequence shown here is derived from an EMBL/GenBank/DDBJ whole genome shotgun (WGS) entry which is preliminary data.</text>
</comment>
<protein>
    <recommendedName>
        <fullName evidence="3">2'-5' RNA ligase</fullName>
    </recommendedName>
</protein>
<proteinExistence type="predicted"/>